<feature type="region of interest" description="Disordered" evidence="1">
    <location>
        <begin position="404"/>
        <end position="423"/>
    </location>
</feature>
<dbReference type="InterPro" id="IPR036779">
    <property type="entry name" value="LysM_dom_sf"/>
</dbReference>
<feature type="domain" description="LysM" evidence="3">
    <location>
        <begin position="355"/>
        <end position="399"/>
    </location>
</feature>
<reference evidence="4 5" key="1">
    <citation type="submission" date="2013-11" db="EMBL/GenBank/DDBJ databases">
        <title>Metagenomic analysis of a methanogenic consortium involved in long chain n-alkane degradation.</title>
        <authorList>
            <person name="Davidova I.A."/>
            <person name="Callaghan A.V."/>
            <person name="Wawrik B."/>
            <person name="Pruitt S."/>
            <person name="Marks C."/>
            <person name="Duncan K.E."/>
            <person name="Suflita J.M."/>
        </authorList>
    </citation>
    <scope>NUCLEOTIDE SEQUENCE [LARGE SCALE GENOMIC DNA]</scope>
    <source>
        <strain evidence="4 5">SPR</strain>
    </source>
</reference>
<dbReference type="CDD" id="cd00118">
    <property type="entry name" value="LysM"/>
    <property type="match status" value="3"/>
</dbReference>
<dbReference type="SUPFAM" id="SSF53955">
    <property type="entry name" value="Lysozyme-like"/>
    <property type="match status" value="1"/>
</dbReference>
<feature type="compositionally biased region" description="Polar residues" evidence="1">
    <location>
        <begin position="410"/>
        <end position="422"/>
    </location>
</feature>
<dbReference type="PANTHER" id="PTHR33734">
    <property type="entry name" value="LYSM DOMAIN-CONTAINING GPI-ANCHORED PROTEIN 2"/>
    <property type="match status" value="1"/>
</dbReference>
<dbReference type="STRING" id="1429043.X474_07990"/>
<dbReference type="InterPro" id="IPR008258">
    <property type="entry name" value="Transglycosylase_SLT_dom_1"/>
</dbReference>
<organism evidence="4 5">
    <name type="scientific">Dethiosulfatarculus sandiegensis</name>
    <dbReference type="NCBI Taxonomy" id="1429043"/>
    <lineage>
        <taxon>Bacteria</taxon>
        <taxon>Pseudomonadati</taxon>
        <taxon>Thermodesulfobacteriota</taxon>
        <taxon>Desulfarculia</taxon>
        <taxon>Desulfarculales</taxon>
        <taxon>Desulfarculaceae</taxon>
        <taxon>Dethiosulfatarculus</taxon>
    </lineage>
</organism>
<dbReference type="Pfam" id="PF01464">
    <property type="entry name" value="SLT"/>
    <property type="match status" value="1"/>
</dbReference>
<dbReference type="PATRIC" id="fig|1429043.3.peg.1689"/>
<accession>A0A0D2GI91</accession>
<dbReference type="InParanoid" id="A0A0D2GI91"/>
<dbReference type="SMART" id="SM00257">
    <property type="entry name" value="LysM"/>
    <property type="match status" value="3"/>
</dbReference>
<evidence type="ECO:0000313" key="4">
    <source>
        <dbReference type="EMBL" id="KIX14532.1"/>
    </source>
</evidence>
<dbReference type="AlphaFoldDB" id="A0A0D2GI91"/>
<name>A0A0D2GI91_9BACT</name>
<dbReference type="PROSITE" id="PS51782">
    <property type="entry name" value="LYSM"/>
    <property type="match status" value="3"/>
</dbReference>
<dbReference type="SUPFAM" id="SSF54106">
    <property type="entry name" value="LysM domain"/>
    <property type="match status" value="3"/>
</dbReference>
<sequence length="554" mass="62805">MTLSRITPRFLTLGLLLSLALAGCATTQQTAQQTEAEPKAIQKPRPPEKEIEAQIAQELKELAAKEITPSQKAEAADAKEPEVTYDIPITINKQVNYFLDYFQNRIPKRFQYWLSRSGRYVPMMTDILKQYGLPEDLVYLAMIESGFSCRAYSRAHAVGPWQFIRGTGKRYGLKINYWVDERRDPVKATHAAAQYLKALYEEFNSWYLAAAAYNAGEAKIRRALSRYKAENFWDISQRNRRYLKRETKQYVPKMIAAALIAKDPGKYGFEEIKYEPPLEFDTVKVHAGTSLSVAAKLAGVKSKELSHLNPELRRWSTPPGGGTYTLRIPKGKALAFNAAYAKLTPKQRAARARAVKVKVHRGDTLGRIAQSFGVRLSDLMAMNPRLNPRRLRIGQVVYVPPSGRSHVKSRNTVASSKGSKTRTVAYKAPHRNQRKIVHTVKRGDTLWDISLAYGLNYKQIKRWNGRRSNRLSPGQKLVLYVPQAKAESKVQPAVKSKTRPEAGKTINYRVRRGDSLWKIARRFNVTTSNLRRWNSLNSTRLTPGDLLKVRTGGS</sequence>
<dbReference type="Gene3D" id="1.10.530.10">
    <property type="match status" value="1"/>
</dbReference>
<dbReference type="Proteomes" id="UP000032233">
    <property type="component" value="Unassembled WGS sequence"/>
</dbReference>
<dbReference type="InterPro" id="IPR023346">
    <property type="entry name" value="Lysozyme-like_dom_sf"/>
</dbReference>
<proteinExistence type="predicted"/>
<dbReference type="Gene3D" id="3.10.350.10">
    <property type="entry name" value="LysM domain"/>
    <property type="match status" value="3"/>
</dbReference>
<keyword evidence="2" id="KW-0732">Signal</keyword>
<keyword evidence="5" id="KW-1185">Reference proteome</keyword>
<evidence type="ECO:0000313" key="5">
    <source>
        <dbReference type="Proteomes" id="UP000032233"/>
    </source>
</evidence>
<feature type="domain" description="LysM" evidence="3">
    <location>
        <begin position="436"/>
        <end position="479"/>
    </location>
</feature>
<feature type="signal peptide" evidence="2">
    <location>
        <begin position="1"/>
        <end position="22"/>
    </location>
</feature>
<evidence type="ECO:0000256" key="2">
    <source>
        <dbReference type="SAM" id="SignalP"/>
    </source>
</evidence>
<dbReference type="PANTHER" id="PTHR33734:SF22">
    <property type="entry name" value="MEMBRANE-BOUND LYTIC MUREIN TRANSGLYCOSYLASE D"/>
    <property type="match status" value="1"/>
</dbReference>
<dbReference type="CDD" id="cd16894">
    <property type="entry name" value="MltD-like"/>
    <property type="match status" value="1"/>
</dbReference>
<dbReference type="EMBL" id="AZAC01000010">
    <property type="protein sequence ID" value="KIX14532.1"/>
    <property type="molecule type" value="Genomic_DNA"/>
</dbReference>
<gene>
    <name evidence="4" type="ORF">X474_07990</name>
</gene>
<evidence type="ECO:0000256" key="1">
    <source>
        <dbReference type="SAM" id="MobiDB-lite"/>
    </source>
</evidence>
<dbReference type="InterPro" id="IPR018392">
    <property type="entry name" value="LysM"/>
</dbReference>
<dbReference type="PROSITE" id="PS51257">
    <property type="entry name" value="PROKAR_LIPOPROTEIN"/>
    <property type="match status" value="1"/>
</dbReference>
<dbReference type="GO" id="GO:0008932">
    <property type="term" value="F:lytic endotransglycosylase activity"/>
    <property type="evidence" value="ECO:0007669"/>
    <property type="project" value="TreeGrafter"/>
</dbReference>
<evidence type="ECO:0000259" key="3">
    <source>
        <dbReference type="PROSITE" id="PS51782"/>
    </source>
</evidence>
<dbReference type="OrthoDB" id="9815002at2"/>
<dbReference type="FunCoup" id="A0A0D2GI91">
    <property type="interactions" value="116"/>
</dbReference>
<dbReference type="Pfam" id="PF01476">
    <property type="entry name" value="LysM"/>
    <property type="match status" value="3"/>
</dbReference>
<feature type="chain" id="PRO_5002242520" evidence="2">
    <location>
        <begin position="23"/>
        <end position="554"/>
    </location>
</feature>
<dbReference type="RefSeq" id="WP_052514966.1">
    <property type="nucleotide sequence ID" value="NZ_AZAC01000010.1"/>
</dbReference>
<protein>
    <submittedName>
        <fullName evidence="4">Lytic transglycosylase</fullName>
    </submittedName>
</protein>
<comment type="caution">
    <text evidence="4">The sequence shown here is derived from an EMBL/GenBank/DDBJ whole genome shotgun (WGS) entry which is preliminary data.</text>
</comment>
<feature type="domain" description="LysM" evidence="3">
    <location>
        <begin position="506"/>
        <end position="549"/>
    </location>
</feature>